<keyword evidence="5" id="KW-1185">Reference proteome</keyword>
<evidence type="ECO:0000256" key="1">
    <source>
        <dbReference type="ARBA" id="ARBA00022729"/>
    </source>
</evidence>
<gene>
    <name evidence="4" type="ordered locus">AciX9_3349</name>
</gene>
<feature type="chain" id="PRO_5003234304" description="Outer membrane protein beta-barrel domain-containing protein" evidence="2">
    <location>
        <begin position="24"/>
        <end position="195"/>
    </location>
</feature>
<dbReference type="SUPFAM" id="SSF56925">
    <property type="entry name" value="OMPA-like"/>
    <property type="match status" value="1"/>
</dbReference>
<dbReference type="AlphaFoldDB" id="E8X2R0"/>
<dbReference type="KEGG" id="acm:AciX9_3349"/>
<sequence length="195" mass="21377">MICNILRRLATTTFAATAFLASASLLQAQSFATAARTVSISAFAGASRVNTDYGSTNAGYLFGADFTRHYHLVDPSLEVRATIAPGSSIGEKTFSGGLRLQKRFHRFQPYADLLAGAGSITFNHPTVVNGIPYASDNSFIYVFGGGMDYYVTRNFAVKADYNQQLWRLGQNLNRLTPSALTIGIVYRIPFHPYNR</sequence>
<dbReference type="OrthoDB" id="122935at2"/>
<dbReference type="Pfam" id="PF13505">
    <property type="entry name" value="OMP_b-brl"/>
    <property type="match status" value="1"/>
</dbReference>
<proteinExistence type="predicted"/>
<organism evidence="5">
    <name type="scientific">Granulicella tundricola (strain ATCC BAA-1859 / DSM 23138 / MP5ACTX9)</name>
    <dbReference type="NCBI Taxonomy" id="1198114"/>
    <lineage>
        <taxon>Bacteria</taxon>
        <taxon>Pseudomonadati</taxon>
        <taxon>Acidobacteriota</taxon>
        <taxon>Terriglobia</taxon>
        <taxon>Terriglobales</taxon>
        <taxon>Acidobacteriaceae</taxon>
        <taxon>Granulicella</taxon>
    </lineage>
</organism>
<dbReference type="PaxDb" id="1198114-AciX9_3349"/>
<protein>
    <recommendedName>
        <fullName evidence="3">Outer membrane protein beta-barrel domain-containing protein</fullName>
    </recommendedName>
</protein>
<evidence type="ECO:0000256" key="2">
    <source>
        <dbReference type="SAM" id="SignalP"/>
    </source>
</evidence>
<name>E8X2R0_GRATM</name>
<dbReference type="HOGENOM" id="CLU_107177_0_0_0"/>
<evidence type="ECO:0000313" key="5">
    <source>
        <dbReference type="Proteomes" id="UP000000343"/>
    </source>
</evidence>
<dbReference type="EMBL" id="CP002480">
    <property type="protein sequence ID" value="ADW70357.1"/>
    <property type="molecule type" value="Genomic_DNA"/>
</dbReference>
<feature type="domain" description="Outer membrane protein beta-barrel" evidence="3">
    <location>
        <begin position="19"/>
        <end position="187"/>
    </location>
</feature>
<feature type="signal peptide" evidence="2">
    <location>
        <begin position="1"/>
        <end position="23"/>
    </location>
</feature>
<reference evidence="5" key="1">
    <citation type="submission" date="2011-01" db="EMBL/GenBank/DDBJ databases">
        <title>Complete sequence of chromosome of Acidobacterium sp. MP5ACTX9.</title>
        <authorList>
            <consortium name="US DOE Joint Genome Institute"/>
            <person name="Lucas S."/>
            <person name="Copeland A."/>
            <person name="Lapidus A."/>
            <person name="Cheng J.-F."/>
            <person name="Goodwin L."/>
            <person name="Pitluck S."/>
            <person name="Teshima H."/>
            <person name="Detter J.C."/>
            <person name="Han C."/>
            <person name="Tapia R."/>
            <person name="Land M."/>
            <person name="Hauser L."/>
            <person name="Kyrpides N."/>
            <person name="Ivanova N."/>
            <person name="Ovchinnikova G."/>
            <person name="Pagani I."/>
            <person name="Rawat S.R."/>
            <person name="Mannisto M."/>
            <person name="Haggblom M.M."/>
            <person name="Woyke T."/>
        </authorList>
    </citation>
    <scope>NUCLEOTIDE SEQUENCE [LARGE SCALE GENOMIC DNA]</scope>
    <source>
        <strain evidence="5">MP5ACTX9</strain>
    </source>
</reference>
<evidence type="ECO:0000313" key="4">
    <source>
        <dbReference type="EMBL" id="ADW70357.1"/>
    </source>
</evidence>
<keyword evidence="1 2" id="KW-0732">Signal</keyword>
<accession>E8X2R0</accession>
<dbReference type="eggNOG" id="ENOG50348NN">
    <property type="taxonomic scope" value="Bacteria"/>
</dbReference>
<dbReference type="Proteomes" id="UP000000343">
    <property type="component" value="Chromosome"/>
</dbReference>
<evidence type="ECO:0000259" key="3">
    <source>
        <dbReference type="Pfam" id="PF13505"/>
    </source>
</evidence>
<dbReference type="Gene3D" id="2.40.160.20">
    <property type="match status" value="1"/>
</dbReference>
<dbReference type="InterPro" id="IPR011250">
    <property type="entry name" value="OMP/PagP_B-barrel"/>
</dbReference>
<dbReference type="RefSeq" id="WP_013581669.1">
    <property type="nucleotide sequence ID" value="NC_015064.1"/>
</dbReference>
<dbReference type="InterPro" id="IPR027385">
    <property type="entry name" value="Beta-barrel_OMP"/>
</dbReference>